<keyword evidence="3" id="KW-0862">Zinc</keyword>
<proteinExistence type="predicted"/>
<accession>A0A3Q2CSG9</accession>
<keyword evidence="2 4" id="KW-0863">Zinc-finger</keyword>
<evidence type="ECO:0000259" key="5">
    <source>
        <dbReference type="PROSITE" id="PS50089"/>
    </source>
</evidence>
<dbReference type="PANTHER" id="PTHR25465">
    <property type="entry name" value="B-BOX DOMAIN CONTAINING"/>
    <property type="match status" value="1"/>
</dbReference>
<dbReference type="Gene3D" id="3.30.40.10">
    <property type="entry name" value="Zinc/RING finger domain, C3HC4 (zinc finger)"/>
    <property type="match status" value="1"/>
</dbReference>
<dbReference type="SMART" id="SM00184">
    <property type="entry name" value="RING"/>
    <property type="match status" value="1"/>
</dbReference>
<dbReference type="GO" id="GO:0008270">
    <property type="term" value="F:zinc ion binding"/>
    <property type="evidence" value="ECO:0007669"/>
    <property type="project" value="UniProtKB-KW"/>
</dbReference>
<keyword evidence="1" id="KW-0479">Metal-binding</keyword>
<dbReference type="InterPro" id="IPR001841">
    <property type="entry name" value="Znf_RING"/>
</dbReference>
<evidence type="ECO:0000256" key="3">
    <source>
        <dbReference type="ARBA" id="ARBA00022833"/>
    </source>
</evidence>
<dbReference type="InterPro" id="IPR017907">
    <property type="entry name" value="Znf_RING_CS"/>
</dbReference>
<dbReference type="SUPFAM" id="SSF57850">
    <property type="entry name" value="RING/U-box"/>
    <property type="match status" value="1"/>
</dbReference>
<dbReference type="Pfam" id="PF15227">
    <property type="entry name" value="zf-C3HC4_4"/>
    <property type="match status" value="1"/>
</dbReference>
<dbReference type="GeneTree" id="ENSGT01150000286922"/>
<dbReference type="PROSITE" id="PS50089">
    <property type="entry name" value="ZF_RING_2"/>
    <property type="match status" value="1"/>
</dbReference>
<evidence type="ECO:0000313" key="6">
    <source>
        <dbReference type="Ensembl" id="ENSCVAP00000008533.1"/>
    </source>
</evidence>
<feature type="domain" description="RING-type" evidence="5">
    <location>
        <begin position="19"/>
        <end position="62"/>
    </location>
</feature>
<dbReference type="Proteomes" id="UP000265020">
    <property type="component" value="Unassembled WGS sequence"/>
</dbReference>
<keyword evidence="7" id="KW-1185">Reference proteome</keyword>
<dbReference type="AlphaFoldDB" id="A0A3Q2CSG9"/>
<reference evidence="6" key="2">
    <citation type="submission" date="2025-09" db="UniProtKB">
        <authorList>
            <consortium name="Ensembl"/>
        </authorList>
    </citation>
    <scope>IDENTIFICATION</scope>
</reference>
<dbReference type="InterPro" id="IPR051051">
    <property type="entry name" value="E3_ubiq-ligase_TRIM/RNF"/>
</dbReference>
<reference evidence="6" key="1">
    <citation type="submission" date="2025-08" db="UniProtKB">
        <authorList>
            <consortium name="Ensembl"/>
        </authorList>
    </citation>
    <scope>IDENTIFICATION</scope>
</reference>
<protein>
    <recommendedName>
        <fullName evidence="5">RING-type domain-containing protein</fullName>
    </recommendedName>
</protein>
<dbReference type="Ensembl" id="ENSCVAT00000001457.1">
    <property type="protein sequence ID" value="ENSCVAP00000008533.1"/>
    <property type="gene ID" value="ENSCVAG00000010360.1"/>
</dbReference>
<sequence>ISTSTLMEQNQLDQETFSCLICQDLLKDPVAIPCGHSYCMRCIKIHWDKEDQIGIHSCPHCRKFFIPRPDLEKNTMLAALVEQLKKTGLQADAADHCHFFDFTSENLLAMNLLKSHKKLQMNI</sequence>
<dbReference type="OMA" id="KAHTHSC"/>
<organism evidence="6 7">
    <name type="scientific">Cyprinodon variegatus</name>
    <name type="common">Sheepshead minnow</name>
    <dbReference type="NCBI Taxonomy" id="28743"/>
    <lineage>
        <taxon>Eukaryota</taxon>
        <taxon>Metazoa</taxon>
        <taxon>Chordata</taxon>
        <taxon>Craniata</taxon>
        <taxon>Vertebrata</taxon>
        <taxon>Euteleostomi</taxon>
        <taxon>Actinopterygii</taxon>
        <taxon>Neopterygii</taxon>
        <taxon>Teleostei</taxon>
        <taxon>Neoteleostei</taxon>
        <taxon>Acanthomorphata</taxon>
        <taxon>Ovalentaria</taxon>
        <taxon>Atherinomorphae</taxon>
        <taxon>Cyprinodontiformes</taxon>
        <taxon>Cyprinodontidae</taxon>
        <taxon>Cyprinodon</taxon>
    </lineage>
</organism>
<name>A0A3Q2CSG9_CYPVA</name>
<evidence type="ECO:0000256" key="1">
    <source>
        <dbReference type="ARBA" id="ARBA00022723"/>
    </source>
</evidence>
<evidence type="ECO:0000313" key="7">
    <source>
        <dbReference type="Proteomes" id="UP000265020"/>
    </source>
</evidence>
<dbReference type="PANTHER" id="PTHR25465:SF5">
    <property type="entry name" value="E3 UBIQUITIN_ISG15 LIGASE TRIM25-RELATED"/>
    <property type="match status" value="1"/>
</dbReference>
<evidence type="ECO:0000256" key="4">
    <source>
        <dbReference type="PROSITE-ProRule" id="PRU00175"/>
    </source>
</evidence>
<evidence type="ECO:0000256" key="2">
    <source>
        <dbReference type="ARBA" id="ARBA00022771"/>
    </source>
</evidence>
<dbReference type="InterPro" id="IPR013083">
    <property type="entry name" value="Znf_RING/FYVE/PHD"/>
</dbReference>
<dbReference type="PROSITE" id="PS00518">
    <property type="entry name" value="ZF_RING_1"/>
    <property type="match status" value="1"/>
</dbReference>